<feature type="binding site" evidence="2">
    <location>
        <position position="45"/>
    </location>
    <ligand>
        <name>substrate</name>
    </ligand>
</feature>
<dbReference type="AlphaFoldDB" id="A0A510XWG1"/>
<keyword evidence="2" id="KW-0961">Cell wall biogenesis/degradation</keyword>
<dbReference type="EC" id="2.5.1.31" evidence="2"/>
<evidence type="ECO:0000313" key="3">
    <source>
        <dbReference type="EMBL" id="GEK55352.1"/>
    </source>
</evidence>
<dbReference type="Proteomes" id="UP000321419">
    <property type="component" value="Unassembled WGS sequence"/>
</dbReference>
<sequence length="259" mass="29200">MEYSIFMVLDADTISQQCLPKHVAIIMDGNGRWAQARNRPRVFGHKKGVDAVRQSVQFCTKLGIQSLTLFAFSSENWRRPEDEVNTLMELFLFVLTKEVKKLHKNNVKLTIIGDLSRFSESLRSKVDAAHKLTADNTGLHLNVAANYGGRWDMANAAKQLALQVADGQLKAEDVTEERLAQHMSMADQAEPDLLIRTGGDVRISNFLLWQAAYAELYFTDTLWPDFNEAAFAEAIACYVARERRFGCTGEQIKQLLAQT</sequence>
<keyword evidence="2" id="KW-0460">Magnesium</keyword>
<dbReference type="NCBIfam" id="TIGR00055">
    <property type="entry name" value="uppS"/>
    <property type="match status" value="1"/>
</dbReference>
<feature type="binding site" evidence="2">
    <location>
        <begin position="29"/>
        <end position="32"/>
    </location>
    <ligand>
        <name>substrate</name>
    </ligand>
</feature>
<gene>
    <name evidence="2 3" type="primary">uppS</name>
    <name evidence="3" type="ORF">PES01_21970</name>
</gene>
<feature type="binding site" evidence="2">
    <location>
        <begin position="202"/>
        <end position="204"/>
    </location>
    <ligand>
        <name>substrate</name>
    </ligand>
</feature>
<organism evidence="3 4">
    <name type="scientific">Pseudoalteromonas espejiana</name>
    <dbReference type="NCBI Taxonomy" id="28107"/>
    <lineage>
        <taxon>Bacteria</taxon>
        <taxon>Pseudomonadati</taxon>
        <taxon>Pseudomonadota</taxon>
        <taxon>Gammaproteobacteria</taxon>
        <taxon>Alteromonadales</taxon>
        <taxon>Pseudoalteromonadaceae</taxon>
        <taxon>Pseudoalteromonas</taxon>
    </lineage>
</organism>
<feature type="binding site" evidence="2">
    <location>
        <position position="215"/>
    </location>
    <ligand>
        <name>Mg(2+)</name>
        <dbReference type="ChEBI" id="CHEBI:18420"/>
    </ligand>
</feature>
<feature type="binding site" evidence="2">
    <location>
        <position position="28"/>
    </location>
    <ligand>
        <name>Mg(2+)</name>
        <dbReference type="ChEBI" id="CHEBI:18420"/>
    </ligand>
</feature>
<dbReference type="SUPFAM" id="SSF64005">
    <property type="entry name" value="Undecaprenyl diphosphate synthase"/>
    <property type="match status" value="1"/>
</dbReference>
<evidence type="ECO:0000256" key="2">
    <source>
        <dbReference type="HAMAP-Rule" id="MF_01139"/>
    </source>
</evidence>
<dbReference type="PANTHER" id="PTHR10291:SF0">
    <property type="entry name" value="DEHYDRODOLICHYL DIPHOSPHATE SYNTHASE 2"/>
    <property type="match status" value="1"/>
</dbReference>
<dbReference type="RefSeq" id="WP_089348173.1">
    <property type="nucleotide sequence ID" value="NZ_BJUM01000019.1"/>
</dbReference>
<feature type="binding site" evidence="2">
    <location>
        <position position="33"/>
    </location>
    <ligand>
        <name>substrate</name>
    </ligand>
</feature>
<dbReference type="Pfam" id="PF01255">
    <property type="entry name" value="Prenyltransf"/>
    <property type="match status" value="1"/>
</dbReference>
<dbReference type="CDD" id="cd00475">
    <property type="entry name" value="Cis_IPPS"/>
    <property type="match status" value="1"/>
</dbReference>
<keyword evidence="4" id="KW-1185">Reference proteome</keyword>
<dbReference type="GO" id="GO:0008360">
    <property type="term" value="P:regulation of cell shape"/>
    <property type="evidence" value="ECO:0007669"/>
    <property type="project" value="UniProtKB-KW"/>
</dbReference>
<comment type="function">
    <text evidence="2">Catalyzes the sequential condensation of isopentenyl diphosphate (IPP) with (2E,6E)-farnesyl diphosphate (E,E-FPP) to yield (2Z,6Z,10Z,14Z,18Z,22Z,26Z,30Z,34E,38E)-undecaprenyl diphosphate (di-trans,octa-cis-UPP). UPP is the precursor of glycosyl carrier lipid in the biosynthesis of bacterial cell wall polysaccharide components such as peptidoglycan and lipopolysaccharide.</text>
</comment>
<evidence type="ECO:0000313" key="4">
    <source>
        <dbReference type="Proteomes" id="UP000321419"/>
    </source>
</evidence>
<keyword evidence="1 2" id="KW-0808">Transferase</keyword>
<proteinExistence type="inferred from homology"/>
<feature type="binding site" evidence="2">
    <location>
        <begin position="73"/>
        <end position="75"/>
    </location>
    <ligand>
        <name>substrate</name>
    </ligand>
</feature>
<dbReference type="OrthoDB" id="4191603at2"/>
<name>A0A510XWG1_9GAMM</name>
<comment type="caution">
    <text evidence="3">The sequence shown here is derived from an EMBL/GenBank/DDBJ whole genome shotgun (WGS) entry which is preliminary data.</text>
</comment>
<feature type="binding site" evidence="2">
    <location>
        <position position="79"/>
    </location>
    <ligand>
        <name>substrate</name>
    </ligand>
</feature>
<feature type="active site" description="Proton acceptor" evidence="2">
    <location>
        <position position="76"/>
    </location>
</feature>
<comment type="catalytic activity">
    <reaction evidence="2">
        <text>8 isopentenyl diphosphate + (2E,6E)-farnesyl diphosphate = di-trans,octa-cis-undecaprenyl diphosphate + 8 diphosphate</text>
        <dbReference type="Rhea" id="RHEA:27551"/>
        <dbReference type="ChEBI" id="CHEBI:33019"/>
        <dbReference type="ChEBI" id="CHEBI:58405"/>
        <dbReference type="ChEBI" id="CHEBI:128769"/>
        <dbReference type="ChEBI" id="CHEBI:175763"/>
        <dbReference type="EC" id="2.5.1.31"/>
    </reaction>
</comment>
<dbReference type="NCBIfam" id="NF011405">
    <property type="entry name" value="PRK14830.1"/>
    <property type="match status" value="1"/>
</dbReference>
<dbReference type="GO" id="GO:0016094">
    <property type="term" value="P:polyprenol biosynthetic process"/>
    <property type="evidence" value="ECO:0007669"/>
    <property type="project" value="TreeGrafter"/>
</dbReference>
<evidence type="ECO:0000256" key="1">
    <source>
        <dbReference type="ARBA" id="ARBA00022679"/>
    </source>
</evidence>
<accession>A0A510XWG1</accession>
<dbReference type="InterPro" id="IPR001441">
    <property type="entry name" value="UPP_synth-like"/>
</dbReference>
<reference evidence="3 4" key="1">
    <citation type="submission" date="2019-07" db="EMBL/GenBank/DDBJ databases">
        <title>Whole genome shotgun sequence of Pseudoalteromonas espejiana NBRC 102222.</title>
        <authorList>
            <person name="Hosoyama A."/>
            <person name="Uohara A."/>
            <person name="Ohji S."/>
            <person name="Ichikawa N."/>
        </authorList>
    </citation>
    <scope>NUCLEOTIDE SEQUENCE [LARGE SCALE GENOMIC DNA]</scope>
    <source>
        <strain evidence="3 4">NBRC 102222</strain>
    </source>
</reference>
<comment type="similarity">
    <text evidence="2">Belongs to the UPP synthase family.</text>
</comment>
<keyword evidence="2" id="KW-0133">Cell shape</keyword>
<feature type="binding site" evidence="2">
    <location>
        <position position="41"/>
    </location>
    <ligand>
        <name>substrate</name>
    </ligand>
</feature>
<dbReference type="HAMAP" id="MF_01139">
    <property type="entry name" value="ISPT"/>
    <property type="match status" value="1"/>
</dbReference>
<feature type="binding site" evidence="2">
    <location>
        <position position="196"/>
    </location>
    <ligand>
        <name>substrate</name>
    </ligand>
</feature>
<keyword evidence="2" id="KW-0479">Metal-binding</keyword>
<feature type="active site" evidence="2">
    <location>
        <position position="28"/>
    </location>
</feature>
<dbReference type="GO" id="GO:0009252">
    <property type="term" value="P:peptidoglycan biosynthetic process"/>
    <property type="evidence" value="ECO:0007669"/>
    <property type="project" value="UniProtKB-UniRule"/>
</dbReference>
<protein>
    <recommendedName>
        <fullName evidence="2">Ditrans,polycis-undecaprenyl-diphosphate synthase ((2E,6E)-farnesyl-diphosphate specific)</fullName>
        <ecNumber evidence="2">2.5.1.31</ecNumber>
    </recommendedName>
    <alternativeName>
        <fullName evidence="2">Ditrans,polycis-undecaprenylcistransferase</fullName>
    </alternativeName>
    <alternativeName>
        <fullName evidence="2">Undecaprenyl diphosphate synthase</fullName>
        <shortName evidence="2">UDS</shortName>
    </alternativeName>
    <alternativeName>
        <fullName evidence="2">Undecaprenyl pyrophosphate synthase</fullName>
        <shortName evidence="2">UPP synthase</shortName>
    </alternativeName>
</protein>
<feature type="binding site" evidence="2">
    <location>
        <position position="77"/>
    </location>
    <ligand>
        <name>substrate</name>
    </ligand>
</feature>
<dbReference type="FunFam" id="3.40.1180.10:FF:000001">
    <property type="entry name" value="(2E,6E)-farnesyl-diphosphate-specific ditrans,polycis-undecaprenyl-diphosphate synthase"/>
    <property type="match status" value="1"/>
</dbReference>
<dbReference type="EMBL" id="BJUM01000019">
    <property type="protein sequence ID" value="GEK55352.1"/>
    <property type="molecule type" value="Genomic_DNA"/>
</dbReference>
<dbReference type="Gene3D" id="3.40.1180.10">
    <property type="entry name" value="Decaprenyl diphosphate synthase-like"/>
    <property type="match status" value="1"/>
</dbReference>
<dbReference type="InterPro" id="IPR036424">
    <property type="entry name" value="UPP_synth-like_sf"/>
</dbReference>
<dbReference type="GO" id="GO:0000287">
    <property type="term" value="F:magnesium ion binding"/>
    <property type="evidence" value="ECO:0007669"/>
    <property type="project" value="UniProtKB-UniRule"/>
</dbReference>
<dbReference type="PROSITE" id="PS01066">
    <property type="entry name" value="UPP_SYNTHASE"/>
    <property type="match status" value="1"/>
</dbReference>
<dbReference type="PANTHER" id="PTHR10291">
    <property type="entry name" value="DEHYDRODOLICHYL DIPHOSPHATE SYNTHASE FAMILY MEMBER"/>
    <property type="match status" value="1"/>
</dbReference>
<dbReference type="InterPro" id="IPR018520">
    <property type="entry name" value="UPP_synth-like_CS"/>
</dbReference>
<comment type="subunit">
    <text evidence="2">Homodimer.</text>
</comment>
<dbReference type="GO" id="GO:0005829">
    <property type="term" value="C:cytosol"/>
    <property type="evidence" value="ECO:0007669"/>
    <property type="project" value="TreeGrafter"/>
</dbReference>
<dbReference type="GO" id="GO:0008834">
    <property type="term" value="F:ditrans,polycis-undecaprenyl-diphosphate synthase [(2E,6E)-farnesyl-diphosphate specific] activity"/>
    <property type="evidence" value="ECO:0007669"/>
    <property type="project" value="UniProtKB-UniRule"/>
</dbReference>
<comment type="cofactor">
    <cofactor evidence="2">
        <name>Mg(2+)</name>
        <dbReference type="ChEBI" id="CHEBI:18420"/>
    </cofactor>
    <text evidence="2">Binds 2 magnesium ions per subunit.</text>
</comment>
<keyword evidence="2" id="KW-0573">Peptidoglycan synthesis</keyword>
<dbReference type="GO" id="GO:0071555">
    <property type="term" value="P:cell wall organization"/>
    <property type="evidence" value="ECO:0007669"/>
    <property type="project" value="UniProtKB-KW"/>
</dbReference>